<organism evidence="4 5">
    <name type="scientific">Cladorrhinum samala</name>
    <dbReference type="NCBI Taxonomy" id="585594"/>
    <lineage>
        <taxon>Eukaryota</taxon>
        <taxon>Fungi</taxon>
        <taxon>Dikarya</taxon>
        <taxon>Ascomycota</taxon>
        <taxon>Pezizomycotina</taxon>
        <taxon>Sordariomycetes</taxon>
        <taxon>Sordariomycetidae</taxon>
        <taxon>Sordariales</taxon>
        <taxon>Podosporaceae</taxon>
        <taxon>Cladorrhinum</taxon>
    </lineage>
</organism>
<dbReference type="EMBL" id="MU864951">
    <property type="protein sequence ID" value="KAK4464136.1"/>
    <property type="molecule type" value="Genomic_DNA"/>
</dbReference>
<evidence type="ECO:0000256" key="3">
    <source>
        <dbReference type="RuleBase" id="RU362118"/>
    </source>
</evidence>
<evidence type="ECO:0000256" key="1">
    <source>
        <dbReference type="ARBA" id="ARBA00001933"/>
    </source>
</evidence>
<dbReference type="GO" id="GO:0003962">
    <property type="term" value="F:cystathionine gamma-synthase activity"/>
    <property type="evidence" value="ECO:0007669"/>
    <property type="project" value="TreeGrafter"/>
</dbReference>
<sequence>MPVKSITTEFGHSLPPEVPHNITFHIPGWQTARDFRKGDVAVLSKLSSVYPRFIPFGEARKLAGKILGELFADQFPKDYGAIMFVHPDCFEAARVYSAAAQFRKPEHVLEGSELKFRVVDAIGVEGEGADGKVRLYVIGFPMSKGPGVLGTWQNYGNGVSSRLAEACLKGRLEVVKWEGDGNKLENVPEPTYLQEGEGHRGLKDRIVELLKRGARDEGLAGKVGRDDVSLYPTGMASIWRMHKAMIGMGRKGKIVILGSVFPSTWGLVKESEGGMKHFGRVATQSGLFEEMEEWLEGEKKEGRGVAYLLTEFPSNPILESVDLGKLRALANKYSFPVVVDDTIGSFANIDILPEVDTIVTSTTKALSGYANVMGGSIVLAPHSPFYRDLKSTIVSKFGNEWFAADAAKLFANSQDFLPRSEILNRNALTLSKFLDAQASLPSSPVKAVLYPPFLQTHDNYKAVMRKPTKEFPTPGYGCLLAVDFESMETATAFYDNLSVYHGPHLGAHLTLALPFNDVIWGAEPGAADYLKTYGANPEQVRVSVGLESEEELLDTFKFALAKAEEEKRKAE</sequence>
<evidence type="ECO:0000313" key="4">
    <source>
        <dbReference type="EMBL" id="KAK4464136.1"/>
    </source>
</evidence>
<accession>A0AAV9HYH2</accession>
<dbReference type="Pfam" id="PF01053">
    <property type="entry name" value="Cys_Met_Meta_PP"/>
    <property type="match status" value="1"/>
</dbReference>
<name>A0AAV9HYH2_9PEZI</name>
<dbReference type="InterPro" id="IPR000277">
    <property type="entry name" value="Cys/Met-Metab_PyrdxlP-dep_enz"/>
</dbReference>
<dbReference type="InterPro" id="IPR015424">
    <property type="entry name" value="PyrdxlP-dep_Trfase"/>
</dbReference>
<dbReference type="PANTHER" id="PTHR42699:SF1">
    <property type="entry name" value="CYSTATHIONINE GAMMA-SYNTHASE-RELATED"/>
    <property type="match status" value="1"/>
</dbReference>
<keyword evidence="2 3" id="KW-0663">Pyridoxal phosphate</keyword>
<dbReference type="Gene3D" id="3.90.1150.10">
    <property type="entry name" value="Aspartate Aminotransferase, domain 1"/>
    <property type="match status" value="1"/>
</dbReference>
<proteinExistence type="inferred from homology"/>
<keyword evidence="5" id="KW-1185">Reference proteome</keyword>
<dbReference type="InterPro" id="IPR051750">
    <property type="entry name" value="Trans-sulfuration_enzymes"/>
</dbReference>
<gene>
    <name evidence="4" type="ORF">QBC42DRAFT_52253</name>
</gene>
<dbReference type="AlphaFoldDB" id="A0AAV9HYH2"/>
<dbReference type="Proteomes" id="UP001321749">
    <property type="component" value="Unassembled WGS sequence"/>
</dbReference>
<dbReference type="GO" id="GO:0019346">
    <property type="term" value="P:transsulfuration"/>
    <property type="evidence" value="ECO:0007669"/>
    <property type="project" value="InterPro"/>
</dbReference>
<dbReference type="GO" id="GO:0030170">
    <property type="term" value="F:pyridoxal phosphate binding"/>
    <property type="evidence" value="ECO:0007669"/>
    <property type="project" value="InterPro"/>
</dbReference>
<dbReference type="SUPFAM" id="SSF53383">
    <property type="entry name" value="PLP-dependent transferases"/>
    <property type="match status" value="1"/>
</dbReference>
<comment type="cofactor">
    <cofactor evidence="1 3">
        <name>pyridoxal 5'-phosphate</name>
        <dbReference type="ChEBI" id="CHEBI:597326"/>
    </cofactor>
</comment>
<reference evidence="4" key="2">
    <citation type="submission" date="2023-06" db="EMBL/GenBank/DDBJ databases">
        <authorList>
            <consortium name="Lawrence Berkeley National Laboratory"/>
            <person name="Mondo S.J."/>
            <person name="Hensen N."/>
            <person name="Bonometti L."/>
            <person name="Westerberg I."/>
            <person name="Brannstrom I.O."/>
            <person name="Guillou S."/>
            <person name="Cros-Aarteil S."/>
            <person name="Calhoun S."/>
            <person name="Haridas S."/>
            <person name="Kuo A."/>
            <person name="Pangilinan J."/>
            <person name="Riley R."/>
            <person name="Labutti K."/>
            <person name="Andreopoulos B."/>
            <person name="Lipzen A."/>
            <person name="Chen C."/>
            <person name="Yanf M."/>
            <person name="Daum C."/>
            <person name="Ng V."/>
            <person name="Clum A."/>
            <person name="Steindorff A."/>
            <person name="Ohm R."/>
            <person name="Martin F."/>
            <person name="Silar P."/>
            <person name="Natvig D."/>
            <person name="Lalanne C."/>
            <person name="Gautier V."/>
            <person name="Ament-Velasquez S.L."/>
            <person name="Kruys A."/>
            <person name="Hutchinson M.I."/>
            <person name="Powell A.J."/>
            <person name="Barry K."/>
            <person name="Miller A.N."/>
            <person name="Grigoriev I.V."/>
            <person name="Debuchy R."/>
            <person name="Gladieux P."/>
            <person name="Thoren M.H."/>
            <person name="Johannesson H."/>
        </authorList>
    </citation>
    <scope>NUCLEOTIDE SEQUENCE</scope>
    <source>
        <strain evidence="4">PSN324</strain>
    </source>
</reference>
<reference evidence="4" key="1">
    <citation type="journal article" date="2023" name="Mol. Phylogenet. Evol.">
        <title>Genome-scale phylogeny and comparative genomics of the fungal order Sordariales.</title>
        <authorList>
            <person name="Hensen N."/>
            <person name="Bonometti L."/>
            <person name="Westerberg I."/>
            <person name="Brannstrom I.O."/>
            <person name="Guillou S."/>
            <person name="Cros-Aarteil S."/>
            <person name="Calhoun S."/>
            <person name="Haridas S."/>
            <person name="Kuo A."/>
            <person name="Mondo S."/>
            <person name="Pangilinan J."/>
            <person name="Riley R."/>
            <person name="LaButti K."/>
            <person name="Andreopoulos B."/>
            <person name="Lipzen A."/>
            <person name="Chen C."/>
            <person name="Yan M."/>
            <person name="Daum C."/>
            <person name="Ng V."/>
            <person name="Clum A."/>
            <person name="Steindorff A."/>
            <person name="Ohm R.A."/>
            <person name="Martin F."/>
            <person name="Silar P."/>
            <person name="Natvig D.O."/>
            <person name="Lalanne C."/>
            <person name="Gautier V."/>
            <person name="Ament-Velasquez S.L."/>
            <person name="Kruys A."/>
            <person name="Hutchinson M.I."/>
            <person name="Powell A.J."/>
            <person name="Barry K."/>
            <person name="Miller A.N."/>
            <person name="Grigoriev I.V."/>
            <person name="Debuchy R."/>
            <person name="Gladieux P."/>
            <person name="Hiltunen Thoren M."/>
            <person name="Johannesson H."/>
        </authorList>
    </citation>
    <scope>NUCLEOTIDE SEQUENCE</scope>
    <source>
        <strain evidence="4">PSN324</strain>
    </source>
</reference>
<evidence type="ECO:0000256" key="2">
    <source>
        <dbReference type="ARBA" id="ARBA00022898"/>
    </source>
</evidence>
<evidence type="ECO:0000313" key="5">
    <source>
        <dbReference type="Proteomes" id="UP001321749"/>
    </source>
</evidence>
<comment type="similarity">
    <text evidence="3">Belongs to the trans-sulfuration enzymes family.</text>
</comment>
<comment type="caution">
    <text evidence="4">The sequence shown here is derived from an EMBL/GenBank/DDBJ whole genome shotgun (WGS) entry which is preliminary data.</text>
</comment>
<dbReference type="InterPro" id="IPR015421">
    <property type="entry name" value="PyrdxlP-dep_Trfase_major"/>
</dbReference>
<dbReference type="InterPro" id="IPR015422">
    <property type="entry name" value="PyrdxlP-dep_Trfase_small"/>
</dbReference>
<dbReference type="PANTHER" id="PTHR42699">
    <property type="match status" value="1"/>
</dbReference>
<protein>
    <submittedName>
        <fullName evidence="4">Cystathionine gamma-synthase</fullName>
    </submittedName>
</protein>
<dbReference type="Gene3D" id="3.40.640.10">
    <property type="entry name" value="Type I PLP-dependent aspartate aminotransferase-like (Major domain)"/>
    <property type="match status" value="1"/>
</dbReference>